<reference evidence="17" key="2">
    <citation type="submission" date="2025-08" db="UniProtKB">
        <authorList>
            <consortium name="Ensembl"/>
        </authorList>
    </citation>
    <scope>IDENTIFICATION</scope>
</reference>
<dbReference type="GO" id="GO:0042383">
    <property type="term" value="C:sarcolemma"/>
    <property type="evidence" value="ECO:0007669"/>
    <property type="project" value="UniProtKB-SubCell"/>
</dbReference>
<dbReference type="SUPFAM" id="SSF103473">
    <property type="entry name" value="MFS general substrate transporter"/>
    <property type="match status" value="1"/>
</dbReference>
<dbReference type="PRINTS" id="PR00171">
    <property type="entry name" value="SUGRTRNSPORT"/>
</dbReference>
<evidence type="ECO:0000256" key="9">
    <source>
        <dbReference type="ARBA" id="ARBA00022692"/>
    </source>
</evidence>
<dbReference type="NCBIfam" id="TIGR00879">
    <property type="entry name" value="SP"/>
    <property type="match status" value="1"/>
</dbReference>
<dbReference type="Ensembl" id="ENSSFOT00015030436.2">
    <property type="protein sequence ID" value="ENSSFOP00015030091.2"/>
    <property type="gene ID" value="ENSSFOG00015019324.2"/>
</dbReference>
<feature type="transmembrane region" description="Helical" evidence="15">
    <location>
        <begin position="329"/>
        <end position="351"/>
    </location>
</feature>
<feature type="transmembrane region" description="Helical" evidence="15">
    <location>
        <begin position="390"/>
        <end position="413"/>
    </location>
</feature>
<dbReference type="PANTHER" id="PTHR23503:SF22">
    <property type="entry name" value="SOLUTE CARRIER FAMILY 2, FACILITATED GLUCOSE TRANSPORTER MEMBER 11"/>
    <property type="match status" value="1"/>
</dbReference>
<feature type="transmembrane region" description="Helical" evidence="15">
    <location>
        <begin position="358"/>
        <end position="378"/>
    </location>
</feature>
<proteinExistence type="inferred from homology"/>
<evidence type="ECO:0000256" key="5">
    <source>
        <dbReference type="ARBA" id="ARBA00015973"/>
    </source>
</evidence>
<keyword evidence="10 15" id="KW-1133">Transmembrane helix</keyword>
<keyword evidence="7" id="KW-1003">Cell membrane</keyword>
<evidence type="ECO:0000256" key="4">
    <source>
        <dbReference type="ARBA" id="ARBA00007004"/>
    </source>
</evidence>
<dbReference type="PROSITE" id="PS00217">
    <property type="entry name" value="SUGAR_TRANSPORT_2"/>
    <property type="match status" value="1"/>
</dbReference>
<dbReference type="GO" id="GO:0070837">
    <property type="term" value="P:dehydroascorbic acid transport"/>
    <property type="evidence" value="ECO:0007669"/>
    <property type="project" value="TreeGrafter"/>
</dbReference>
<dbReference type="InterPro" id="IPR036259">
    <property type="entry name" value="MFS_trans_sf"/>
</dbReference>
<dbReference type="GO" id="GO:1990539">
    <property type="term" value="P:fructose import across plasma membrane"/>
    <property type="evidence" value="ECO:0007669"/>
    <property type="project" value="UniProtKB-ARBA"/>
</dbReference>
<keyword evidence="9 15" id="KW-0812">Transmembrane</keyword>
<dbReference type="OrthoDB" id="8120565at2759"/>
<evidence type="ECO:0000256" key="3">
    <source>
        <dbReference type="ARBA" id="ARBA00004651"/>
    </source>
</evidence>
<name>A0A8C9S0S5_SCLFO</name>
<evidence type="ECO:0000256" key="11">
    <source>
        <dbReference type="ARBA" id="ARBA00023136"/>
    </source>
</evidence>
<dbReference type="PROSITE" id="PS50850">
    <property type="entry name" value="MFS"/>
    <property type="match status" value="1"/>
</dbReference>
<dbReference type="AlphaFoldDB" id="A0A8C9S0S5"/>
<organism evidence="17 18">
    <name type="scientific">Scleropages formosus</name>
    <name type="common">Asian bonytongue</name>
    <name type="synonym">Osteoglossum formosum</name>
    <dbReference type="NCBI Taxonomy" id="113540"/>
    <lineage>
        <taxon>Eukaryota</taxon>
        <taxon>Metazoa</taxon>
        <taxon>Chordata</taxon>
        <taxon>Craniata</taxon>
        <taxon>Vertebrata</taxon>
        <taxon>Euteleostomi</taxon>
        <taxon>Actinopterygii</taxon>
        <taxon>Neopterygii</taxon>
        <taxon>Teleostei</taxon>
        <taxon>Osteoglossocephala</taxon>
        <taxon>Osteoglossomorpha</taxon>
        <taxon>Osteoglossiformes</taxon>
        <taxon>Osteoglossidae</taxon>
        <taxon>Scleropages</taxon>
    </lineage>
</organism>
<evidence type="ECO:0000313" key="17">
    <source>
        <dbReference type="Ensembl" id="ENSSFOP00015030091.2"/>
    </source>
</evidence>
<keyword evidence="6 14" id="KW-0813">Transport</keyword>
<evidence type="ECO:0000259" key="16">
    <source>
        <dbReference type="PROSITE" id="PS50850"/>
    </source>
</evidence>
<feature type="transmembrane region" description="Helical" evidence="15">
    <location>
        <begin position="114"/>
        <end position="135"/>
    </location>
</feature>
<reference evidence="17" key="3">
    <citation type="submission" date="2025-09" db="UniProtKB">
        <authorList>
            <consortium name="Ensembl"/>
        </authorList>
    </citation>
    <scope>IDENTIFICATION</scope>
</reference>
<reference evidence="17 18" key="1">
    <citation type="submission" date="2019-04" db="EMBL/GenBank/DDBJ databases">
        <authorList>
            <consortium name="Wellcome Sanger Institute Data Sharing"/>
        </authorList>
    </citation>
    <scope>NUCLEOTIDE SEQUENCE [LARGE SCALE GENOMIC DNA]</scope>
</reference>
<evidence type="ECO:0000256" key="8">
    <source>
        <dbReference type="ARBA" id="ARBA00022597"/>
    </source>
</evidence>
<evidence type="ECO:0000256" key="1">
    <source>
        <dbReference type="ARBA" id="ARBA00000590"/>
    </source>
</evidence>
<comment type="similarity">
    <text evidence="4">Belongs to the major facilitator superfamily. Sugar transporter (TC 2.A.1.1) family. Glucose transporter subfamily.</text>
</comment>
<feature type="transmembrane region" description="Helical" evidence="15">
    <location>
        <begin position="141"/>
        <end position="161"/>
    </location>
</feature>
<evidence type="ECO:0000256" key="13">
    <source>
        <dbReference type="ARBA" id="ARBA00031099"/>
    </source>
</evidence>
<feature type="transmembrane region" description="Helical" evidence="15">
    <location>
        <begin position="28"/>
        <end position="46"/>
    </location>
</feature>
<dbReference type="InterPro" id="IPR003663">
    <property type="entry name" value="Sugar/inositol_transpt"/>
</dbReference>
<feature type="transmembrane region" description="Helical" evidence="15">
    <location>
        <begin position="451"/>
        <end position="475"/>
    </location>
</feature>
<comment type="subcellular location">
    <subcellularLocation>
        <location evidence="2">Cell membrane</location>
        <location evidence="2">Sarcolemma</location>
    </subcellularLocation>
    <subcellularLocation>
        <location evidence="3">Cell membrane</location>
        <topology evidence="3">Multi-pass membrane protein</topology>
    </subcellularLocation>
</comment>
<evidence type="ECO:0000256" key="7">
    <source>
        <dbReference type="ARBA" id="ARBA00022475"/>
    </source>
</evidence>
<dbReference type="FunFam" id="1.20.1250.20:FF:001511">
    <property type="entry name" value="Solute carrier family 2, facilitated glucose transporter member 5"/>
    <property type="match status" value="1"/>
</dbReference>
<dbReference type="InterPro" id="IPR005829">
    <property type="entry name" value="Sugar_transporter_CS"/>
</dbReference>
<dbReference type="GO" id="GO:0055056">
    <property type="term" value="F:D-glucose transmembrane transporter activity"/>
    <property type="evidence" value="ECO:0007669"/>
    <property type="project" value="TreeGrafter"/>
</dbReference>
<feature type="transmembrane region" description="Helical" evidence="15">
    <location>
        <begin position="204"/>
        <end position="225"/>
    </location>
</feature>
<comment type="catalytic activity">
    <reaction evidence="1">
        <text>D-fructose(out) = D-fructose(in)</text>
        <dbReference type="Rhea" id="RHEA:60372"/>
        <dbReference type="ChEBI" id="CHEBI:37721"/>
    </reaction>
</comment>
<dbReference type="GO" id="GO:0005353">
    <property type="term" value="F:fructose transmembrane transporter activity"/>
    <property type="evidence" value="ECO:0007669"/>
    <property type="project" value="UniProtKB-ARBA"/>
</dbReference>
<evidence type="ECO:0000256" key="10">
    <source>
        <dbReference type="ARBA" id="ARBA00022989"/>
    </source>
</evidence>
<accession>A0A8C9S0S5</accession>
<feature type="domain" description="Major facilitator superfamily (MFS) profile" evidence="16">
    <location>
        <begin position="33"/>
        <end position="479"/>
    </location>
</feature>
<evidence type="ECO:0000256" key="14">
    <source>
        <dbReference type="RuleBase" id="RU003346"/>
    </source>
</evidence>
<feature type="transmembrane region" description="Helical" evidence="15">
    <location>
        <begin position="81"/>
        <end position="102"/>
    </location>
</feature>
<keyword evidence="8" id="KW-0762">Sugar transport</keyword>
<evidence type="ECO:0000256" key="15">
    <source>
        <dbReference type="SAM" id="Phobius"/>
    </source>
</evidence>
<dbReference type="InterPro" id="IPR005828">
    <property type="entry name" value="MFS_sugar_transport-like"/>
</dbReference>
<evidence type="ECO:0000256" key="12">
    <source>
        <dbReference type="ARBA" id="ARBA00029961"/>
    </source>
</evidence>
<feature type="transmembrane region" description="Helical" evidence="15">
    <location>
        <begin position="293"/>
        <end position="317"/>
    </location>
</feature>
<keyword evidence="11 15" id="KW-0472">Membrane</keyword>
<feature type="transmembrane region" description="Helical" evidence="15">
    <location>
        <begin position="173"/>
        <end position="192"/>
    </location>
</feature>
<evidence type="ECO:0000256" key="2">
    <source>
        <dbReference type="ARBA" id="ARBA00004135"/>
    </source>
</evidence>
<dbReference type="CDD" id="cd17432">
    <property type="entry name" value="MFS_GLUT_Class2"/>
    <property type="match status" value="1"/>
</dbReference>
<keyword evidence="18" id="KW-1185">Reference proteome</keyword>
<sequence>NMYFINRLLNKSNVVFTSSCKEKGHSRTLILMVFSAAIGGTLQYGYNIAIINAPTVYIQRFINETCLERWGVALSFYQVTLIWTLVVSAFSLGGLAGALMGGPMAVFFGRKQALLLNNVFLIASTVLVLTCQVAGSFEMIVLSRFLVGVNSGVSMNVQPMYFGESAPKKLRGLVALSSAVFTALGILLGQVVGLTDVLGSEPHWPYLLASNAIPGLVQLLALPWFPESPRYLLIDRDDPEACARALRRLRGRAVPGAEMEEMLQEREQVAAGRGTRARRPWELFSDRALRWQLLSIVVTSSAMQLCGNDSIYFYAYYVFQEAGISASQIQYVTIGTGACELLSSLTCSLLIERLGRRWLLVGGYALMATWALVFTLALSLQGTMPGMPYLSMACVFAYILSFGMGPAGVSVILPAEVFGQTARPAAYMIAGSLMWLNLFLVGMAFPFVVGGLGSFCFLPFCAVCLLASFFVGAVLPETKGKSLQEITSDFDQLNSRAQGGREPVSMQA</sequence>
<dbReference type="GeneTree" id="ENSGT00940000166161"/>
<dbReference type="Gene3D" id="1.20.1250.20">
    <property type="entry name" value="MFS general substrate transporter like domains"/>
    <property type="match status" value="1"/>
</dbReference>
<evidence type="ECO:0000313" key="18">
    <source>
        <dbReference type="Proteomes" id="UP000694397"/>
    </source>
</evidence>
<dbReference type="PANTHER" id="PTHR23503">
    <property type="entry name" value="SOLUTE CARRIER FAMILY 2"/>
    <property type="match status" value="1"/>
</dbReference>
<feature type="transmembrane region" description="Helical" evidence="15">
    <location>
        <begin position="425"/>
        <end position="445"/>
    </location>
</feature>
<evidence type="ECO:0000256" key="6">
    <source>
        <dbReference type="ARBA" id="ARBA00022448"/>
    </source>
</evidence>
<dbReference type="InterPro" id="IPR045263">
    <property type="entry name" value="GLUT"/>
</dbReference>
<dbReference type="Pfam" id="PF00083">
    <property type="entry name" value="Sugar_tr"/>
    <property type="match status" value="1"/>
</dbReference>
<dbReference type="InterPro" id="IPR020846">
    <property type="entry name" value="MFS_dom"/>
</dbReference>
<dbReference type="Proteomes" id="UP000694397">
    <property type="component" value="Chromosome 1"/>
</dbReference>
<dbReference type="GO" id="GO:0046323">
    <property type="term" value="P:D-glucose import"/>
    <property type="evidence" value="ECO:0007669"/>
    <property type="project" value="TreeGrafter"/>
</dbReference>
<protein>
    <recommendedName>
        <fullName evidence="5">Solute carrier family 2, facilitated glucose transporter member 5</fullName>
    </recommendedName>
    <alternativeName>
        <fullName evidence="13">Fructose transporter</fullName>
    </alternativeName>
    <alternativeName>
        <fullName evidence="12">Glucose transporter type 5, small intestine</fullName>
    </alternativeName>
</protein>